<dbReference type="SUPFAM" id="SSF48150">
    <property type="entry name" value="DNA-glycosylase"/>
    <property type="match status" value="1"/>
</dbReference>
<feature type="compositionally biased region" description="Polar residues" evidence="3">
    <location>
        <begin position="177"/>
        <end position="197"/>
    </location>
</feature>
<feature type="domain" description="Myb/SANT-like" evidence="4">
    <location>
        <begin position="23"/>
        <end position="105"/>
    </location>
</feature>
<feature type="compositionally biased region" description="Basic and acidic residues" evidence="3">
    <location>
        <begin position="294"/>
        <end position="310"/>
    </location>
</feature>
<accession>A0ABS8TAS0</accession>
<feature type="region of interest" description="Disordered" evidence="3">
    <location>
        <begin position="663"/>
        <end position="682"/>
    </location>
</feature>
<feature type="compositionally biased region" description="Basic and acidic residues" evidence="3">
    <location>
        <begin position="320"/>
        <end position="334"/>
    </location>
</feature>
<protein>
    <recommendedName>
        <fullName evidence="4">Myb/SANT-like domain-containing protein</fullName>
    </recommendedName>
</protein>
<comment type="subcellular location">
    <subcellularLocation>
        <location evidence="1">Nucleus</location>
    </subcellularLocation>
</comment>
<feature type="compositionally biased region" description="Basic and acidic residues" evidence="3">
    <location>
        <begin position="484"/>
        <end position="500"/>
    </location>
</feature>
<proteinExistence type="predicted"/>
<feature type="region of interest" description="Disordered" evidence="3">
    <location>
        <begin position="354"/>
        <end position="381"/>
    </location>
</feature>
<feature type="region of interest" description="Disordered" evidence="3">
    <location>
        <begin position="210"/>
        <end position="229"/>
    </location>
</feature>
<evidence type="ECO:0000256" key="3">
    <source>
        <dbReference type="SAM" id="MobiDB-lite"/>
    </source>
</evidence>
<dbReference type="InterPro" id="IPR024752">
    <property type="entry name" value="Myb/SANT-like_dom"/>
</dbReference>
<name>A0ABS8TAS0_DATST</name>
<dbReference type="PANTHER" id="PTHR15074:SF0">
    <property type="entry name" value="METHYL-CPG-BINDING DOMAIN PROTEIN 4-LIKE PROTEIN"/>
    <property type="match status" value="1"/>
</dbReference>
<feature type="region of interest" description="Disordered" evidence="3">
    <location>
        <begin position="150"/>
        <end position="197"/>
    </location>
</feature>
<evidence type="ECO:0000313" key="6">
    <source>
        <dbReference type="Proteomes" id="UP000823775"/>
    </source>
</evidence>
<evidence type="ECO:0000256" key="2">
    <source>
        <dbReference type="ARBA" id="ARBA00023242"/>
    </source>
</evidence>
<feature type="compositionally biased region" description="Basic residues" evidence="3">
    <location>
        <begin position="284"/>
        <end position="293"/>
    </location>
</feature>
<organism evidence="5 6">
    <name type="scientific">Datura stramonium</name>
    <name type="common">Jimsonweed</name>
    <name type="synonym">Common thornapple</name>
    <dbReference type="NCBI Taxonomy" id="4076"/>
    <lineage>
        <taxon>Eukaryota</taxon>
        <taxon>Viridiplantae</taxon>
        <taxon>Streptophyta</taxon>
        <taxon>Embryophyta</taxon>
        <taxon>Tracheophyta</taxon>
        <taxon>Spermatophyta</taxon>
        <taxon>Magnoliopsida</taxon>
        <taxon>eudicotyledons</taxon>
        <taxon>Gunneridae</taxon>
        <taxon>Pentapetalae</taxon>
        <taxon>asterids</taxon>
        <taxon>lamiids</taxon>
        <taxon>Solanales</taxon>
        <taxon>Solanaceae</taxon>
        <taxon>Solanoideae</taxon>
        <taxon>Datureae</taxon>
        <taxon>Datura</taxon>
    </lineage>
</organism>
<feature type="compositionally biased region" description="Basic residues" evidence="3">
    <location>
        <begin position="474"/>
        <end position="483"/>
    </location>
</feature>
<feature type="region of interest" description="Disordered" evidence="3">
    <location>
        <begin position="279"/>
        <end position="338"/>
    </location>
</feature>
<dbReference type="Gene3D" id="1.10.340.30">
    <property type="entry name" value="Hypothetical protein, domain 2"/>
    <property type="match status" value="1"/>
</dbReference>
<feature type="region of interest" description="Disordered" evidence="3">
    <location>
        <begin position="468"/>
        <end position="526"/>
    </location>
</feature>
<dbReference type="EMBL" id="JACEIK010001257">
    <property type="protein sequence ID" value="MCD7467679.1"/>
    <property type="molecule type" value="Genomic_DNA"/>
</dbReference>
<keyword evidence="6" id="KW-1185">Reference proteome</keyword>
<gene>
    <name evidence="5" type="ORF">HAX54_005239</name>
</gene>
<sequence>MDVLLLCRSMSSSHRRAKPWKEFLIAILYEELVIHEKDFNQLDWGGIVRKLYHQTRKQSCVTQVQALCEKIRDETKQFMDLLQVTGYEWNPNNNKVTCKDEVWEDIYWIHGGEKLFRNKGLLHYNLLREIFGTGKHANYSVNSRFLSESDDVQTTEARSSRSMSAFTTSSGNDKRTNSSTQTNGACSSRSMSGQSSDNVSIVAKVGDDVCMDGRQDNKGKNKRKKQRERYCEEEVKIVKSSPYFKIVPDCEETESSKSIEAISDMYMNPIKSECMVTVEMHQRSDKRKRKKNAQHGDDEKSGNDKREMDAKPVLIGPSDTKLEDINEKDNKQSGDLDEGCTTVASISVSHCDNAVANGSGNDKRTNYSSTQTNGTRSSWSMSAQSCDNVSIVAKVGDDVCMDGRQDNKGKKKRKKQREKYCEEEVKIVKSSPYFKKAPDCEETGSSKSIEAISDMYVNPIKSECMVTVGMHQRSDKRKRKKNAQRGDDEKSGNDKREMDAKPVLIGPSDTKLEDINEKDNKQSGDLDERCTTVASISDNRGDNAVANSIDDLFSQFAYKGAHFSSGKRRTEDEKIVLKSQVCSLFSRRFKTMQKSSEFGSMIGNESHLSHYGEGGCGPKAGKTVFEPFLSQNQIDEKMIEQKARVVSPYFANSKNGEIKMKKGRSVEQVTKGNGKSDKQSRTKVRVVSPYFANSTVGEAIKVGKDRTQPSKNCLTGRKVSPYFQNAHREKKSRKGSKERKPCLSASQKRDEAYLRRSEDNTWVPPRSHFNLLQEKHAHDPWRVLVICMLLNCTTGVQVRRVLAEFFTLCPNAVAATEVAAEDIEKLLRPLGLYRKRSLDIPQFSQEYLGKTWTHVTQLHGIGKYAADAYAIFCTGKWDRVHPNDHMLTKYWEFLHELHANG</sequence>
<evidence type="ECO:0000259" key="4">
    <source>
        <dbReference type="Pfam" id="PF12776"/>
    </source>
</evidence>
<feature type="region of interest" description="Disordered" evidence="3">
    <location>
        <begin position="724"/>
        <end position="756"/>
    </location>
</feature>
<evidence type="ECO:0000256" key="1">
    <source>
        <dbReference type="ARBA" id="ARBA00004123"/>
    </source>
</evidence>
<dbReference type="InterPro" id="IPR011257">
    <property type="entry name" value="DNA_glycosylase"/>
</dbReference>
<feature type="compositionally biased region" description="Low complexity" evidence="3">
    <location>
        <begin position="160"/>
        <end position="170"/>
    </location>
</feature>
<dbReference type="Proteomes" id="UP000823775">
    <property type="component" value="Unassembled WGS sequence"/>
</dbReference>
<evidence type="ECO:0000313" key="5">
    <source>
        <dbReference type="EMBL" id="MCD7467679.1"/>
    </source>
</evidence>
<feature type="compositionally biased region" description="Basic residues" evidence="3">
    <location>
        <begin position="728"/>
        <end position="737"/>
    </location>
</feature>
<dbReference type="InterPro" id="IPR045138">
    <property type="entry name" value="MeCP2/MBD4"/>
</dbReference>
<feature type="compositionally biased region" description="Basic and acidic residues" evidence="3">
    <location>
        <begin position="210"/>
        <end position="219"/>
    </location>
</feature>
<feature type="compositionally biased region" description="Basic and acidic residues" evidence="3">
    <location>
        <begin position="747"/>
        <end position="756"/>
    </location>
</feature>
<reference evidence="5 6" key="1">
    <citation type="journal article" date="2021" name="BMC Genomics">
        <title>Datura genome reveals duplications of psychoactive alkaloid biosynthetic genes and high mutation rate following tissue culture.</title>
        <authorList>
            <person name="Rajewski A."/>
            <person name="Carter-House D."/>
            <person name="Stajich J."/>
            <person name="Litt A."/>
        </authorList>
    </citation>
    <scope>NUCLEOTIDE SEQUENCE [LARGE SCALE GENOMIC DNA]</scope>
    <source>
        <strain evidence="5">AR-01</strain>
    </source>
</reference>
<feature type="compositionally biased region" description="Basic and acidic residues" evidence="3">
    <location>
        <begin position="510"/>
        <end position="526"/>
    </location>
</feature>
<comment type="caution">
    <text evidence="5">The sequence shown here is derived from an EMBL/GenBank/DDBJ whole genome shotgun (WGS) entry which is preliminary data.</text>
</comment>
<dbReference type="Pfam" id="PF12776">
    <property type="entry name" value="Myb_DNA-bind_3"/>
    <property type="match status" value="1"/>
</dbReference>
<dbReference type="PANTHER" id="PTHR15074">
    <property type="entry name" value="METHYL-CPG-BINDING PROTEIN"/>
    <property type="match status" value="1"/>
</dbReference>
<keyword evidence="2" id="KW-0539">Nucleus</keyword>